<gene>
    <name evidence="3" type="ORF">Poli38472_009147</name>
</gene>
<evidence type="ECO:0000313" key="3">
    <source>
        <dbReference type="EMBL" id="TMW64980.1"/>
    </source>
</evidence>
<dbReference type="InterPro" id="IPR011992">
    <property type="entry name" value="EF-hand-dom_pair"/>
</dbReference>
<keyword evidence="4" id="KW-1185">Reference proteome</keyword>
<feature type="compositionally biased region" description="Basic and acidic residues" evidence="1">
    <location>
        <begin position="250"/>
        <end position="268"/>
    </location>
</feature>
<feature type="compositionally biased region" description="Acidic residues" evidence="1">
    <location>
        <begin position="310"/>
        <end position="323"/>
    </location>
</feature>
<name>A0A8K1FIH1_PYTOL</name>
<dbReference type="PROSITE" id="PS50222">
    <property type="entry name" value="EF_HAND_2"/>
    <property type="match status" value="2"/>
</dbReference>
<protein>
    <recommendedName>
        <fullName evidence="2">EF-hand domain-containing protein</fullName>
    </recommendedName>
</protein>
<dbReference type="Proteomes" id="UP000794436">
    <property type="component" value="Unassembled WGS sequence"/>
</dbReference>
<evidence type="ECO:0000256" key="1">
    <source>
        <dbReference type="SAM" id="MobiDB-lite"/>
    </source>
</evidence>
<feature type="compositionally biased region" description="Polar residues" evidence="1">
    <location>
        <begin position="125"/>
        <end position="138"/>
    </location>
</feature>
<sequence>MDLIQASFQASFNAQIERLVEQETAELRTIFRYFDSDGDGAVSADQACRIFNLLGLDVNPSQVRDLEDVYMAEFMKIVDSHIPAATNVDSDAVPTVVGEAPKQEPSHPTVNAAPPAVAQPEGTPVNPSNGPQGATENGQVPPVGEDESAVQKRNEQLWEDEWKVIDSYRRGFVTSDELRLFLKSCFSPFPIRDLPRFLELYADPSVPEDDMMLTKVSFLKFRQEYTTRDQAGSDRGLASEDEDDAENENDDLRFSVDQHTTGRSDTKSGGEGASQANTRRGGRRRRSSLGLLNADTGVDGIIVDAGVLDQSDEDYVDEDDLRDEDNAMTSRADAYTPLPHELHPDDAE</sequence>
<dbReference type="AlphaFoldDB" id="A0A8K1FIH1"/>
<dbReference type="GO" id="GO:0005509">
    <property type="term" value="F:calcium ion binding"/>
    <property type="evidence" value="ECO:0007669"/>
    <property type="project" value="InterPro"/>
</dbReference>
<feature type="region of interest" description="Disordered" evidence="1">
    <location>
        <begin position="98"/>
        <end position="152"/>
    </location>
</feature>
<feature type="compositionally biased region" description="Acidic residues" evidence="1">
    <location>
        <begin position="239"/>
        <end position="249"/>
    </location>
</feature>
<accession>A0A8K1FIH1</accession>
<feature type="region of interest" description="Disordered" evidence="1">
    <location>
        <begin position="229"/>
        <end position="291"/>
    </location>
</feature>
<reference evidence="3" key="1">
    <citation type="submission" date="2019-03" db="EMBL/GenBank/DDBJ databases">
        <title>Long read genome sequence of the mycoparasitic Pythium oligandrum ATCC 38472 isolated from sugarbeet rhizosphere.</title>
        <authorList>
            <person name="Gaulin E."/>
        </authorList>
    </citation>
    <scope>NUCLEOTIDE SEQUENCE</scope>
    <source>
        <strain evidence="3">ATCC 38472_TT</strain>
    </source>
</reference>
<comment type="caution">
    <text evidence="3">The sequence shown here is derived from an EMBL/GenBank/DDBJ whole genome shotgun (WGS) entry which is preliminary data.</text>
</comment>
<dbReference type="Gene3D" id="1.10.238.10">
    <property type="entry name" value="EF-hand"/>
    <property type="match status" value="1"/>
</dbReference>
<dbReference type="OrthoDB" id="26525at2759"/>
<proteinExistence type="predicted"/>
<feature type="region of interest" description="Disordered" evidence="1">
    <location>
        <begin position="306"/>
        <end position="348"/>
    </location>
</feature>
<feature type="domain" description="EF-hand" evidence="2">
    <location>
        <begin position="22"/>
        <end position="57"/>
    </location>
</feature>
<organism evidence="3 4">
    <name type="scientific">Pythium oligandrum</name>
    <name type="common">Mycoparasitic fungus</name>
    <dbReference type="NCBI Taxonomy" id="41045"/>
    <lineage>
        <taxon>Eukaryota</taxon>
        <taxon>Sar</taxon>
        <taxon>Stramenopiles</taxon>
        <taxon>Oomycota</taxon>
        <taxon>Peronosporomycetes</taxon>
        <taxon>Pythiales</taxon>
        <taxon>Pythiaceae</taxon>
        <taxon>Pythium</taxon>
    </lineage>
</organism>
<dbReference type="InterPro" id="IPR002048">
    <property type="entry name" value="EF_hand_dom"/>
</dbReference>
<evidence type="ECO:0000259" key="2">
    <source>
        <dbReference type="PROSITE" id="PS50222"/>
    </source>
</evidence>
<dbReference type="SUPFAM" id="SSF47473">
    <property type="entry name" value="EF-hand"/>
    <property type="match status" value="1"/>
</dbReference>
<dbReference type="EMBL" id="SPLM01000038">
    <property type="protein sequence ID" value="TMW64980.1"/>
    <property type="molecule type" value="Genomic_DNA"/>
</dbReference>
<feature type="domain" description="EF-hand" evidence="2">
    <location>
        <begin position="153"/>
        <end position="188"/>
    </location>
</feature>
<evidence type="ECO:0000313" key="4">
    <source>
        <dbReference type="Proteomes" id="UP000794436"/>
    </source>
</evidence>